<evidence type="ECO:0000313" key="1">
    <source>
        <dbReference type="EMBL" id="MBP2295814.1"/>
    </source>
</evidence>
<dbReference type="Proteomes" id="UP000781958">
    <property type="component" value="Unassembled WGS sequence"/>
</dbReference>
<name>A0ABS4STC5_9PROT</name>
<keyword evidence="2" id="KW-1185">Reference proteome</keyword>
<protein>
    <recommendedName>
        <fullName evidence="3">DUF5666 domain-containing protein</fullName>
    </recommendedName>
</protein>
<dbReference type="RefSeq" id="WP_209770433.1">
    <property type="nucleotide sequence ID" value="NZ_JAGINP010000024.1"/>
</dbReference>
<comment type="caution">
    <text evidence="1">The sequence shown here is derived from an EMBL/GenBank/DDBJ whole genome shotgun (WGS) entry which is preliminary data.</text>
</comment>
<reference evidence="1 2" key="1">
    <citation type="submission" date="2021-03" db="EMBL/GenBank/DDBJ databases">
        <title>Genomic Encyclopedia of Type Strains, Phase III (KMG-III): the genomes of soil and plant-associated and newly described type strains.</title>
        <authorList>
            <person name="Whitman W."/>
        </authorList>
    </citation>
    <scope>NUCLEOTIDE SEQUENCE [LARGE SCALE GENOMIC DNA]</scope>
    <source>
        <strain evidence="1 2">IMMIB AFH-6</strain>
    </source>
</reference>
<accession>A0ABS4STC5</accession>
<proteinExistence type="predicted"/>
<organism evidence="1 2">
    <name type="scientific">Azospirillum rugosum</name>
    <dbReference type="NCBI Taxonomy" id="416170"/>
    <lineage>
        <taxon>Bacteria</taxon>
        <taxon>Pseudomonadati</taxon>
        <taxon>Pseudomonadota</taxon>
        <taxon>Alphaproteobacteria</taxon>
        <taxon>Rhodospirillales</taxon>
        <taxon>Azospirillaceae</taxon>
        <taxon>Azospirillum</taxon>
    </lineage>
</organism>
<sequence length="204" mass="21310">MNTRAAIPTAVALILGGAFLVPVTLTQNAAAQGRPVLTNVVPDAAALSIRAKITAIDPNSRHVTLTGESGRRVTVMAGPNVRLEMLKVGDTVDAQYYRSVAFLVSQPGTPVPEDEIQQVVARPVEAPGGIGMQMTQVSGLVVGIDLASNSLDLVNPKGGEIHTVHVTDPERQARLPSLKVGDTITAVVNEALAVDIQPAKKGLF</sequence>
<evidence type="ECO:0008006" key="3">
    <source>
        <dbReference type="Google" id="ProtNLM"/>
    </source>
</evidence>
<dbReference type="EMBL" id="JAGINP010000024">
    <property type="protein sequence ID" value="MBP2295814.1"/>
    <property type="molecule type" value="Genomic_DNA"/>
</dbReference>
<evidence type="ECO:0000313" key="2">
    <source>
        <dbReference type="Proteomes" id="UP000781958"/>
    </source>
</evidence>
<gene>
    <name evidence="1" type="ORF">J2851_005627</name>
</gene>